<dbReference type="PANTHER" id="PTHR43790:SF3">
    <property type="entry name" value="D-ALLOSE IMPORT ATP-BINDING PROTEIN ALSA-RELATED"/>
    <property type="match status" value="1"/>
</dbReference>
<keyword evidence="9" id="KW-0472">Membrane</keyword>
<dbReference type="CDD" id="cd03215">
    <property type="entry name" value="ABC_Carb_Monos_II"/>
    <property type="match status" value="1"/>
</dbReference>
<keyword evidence="4" id="KW-0762">Sugar transport</keyword>
<dbReference type="SMART" id="SM00382">
    <property type="entry name" value="AAA"/>
    <property type="match status" value="2"/>
</dbReference>
<comment type="caution">
    <text evidence="11">The sequence shown here is derived from an EMBL/GenBank/DDBJ whole genome shotgun (WGS) entry which is preliminary data.</text>
</comment>
<accession>A0A9D1I9Z9</accession>
<feature type="domain" description="ABC transporter" evidence="10">
    <location>
        <begin position="256"/>
        <end position="499"/>
    </location>
</feature>
<evidence type="ECO:0000256" key="9">
    <source>
        <dbReference type="ARBA" id="ARBA00023136"/>
    </source>
</evidence>
<evidence type="ECO:0000256" key="2">
    <source>
        <dbReference type="ARBA" id="ARBA00022448"/>
    </source>
</evidence>
<evidence type="ECO:0000313" key="12">
    <source>
        <dbReference type="Proteomes" id="UP000824072"/>
    </source>
</evidence>
<dbReference type="CDD" id="cd03216">
    <property type="entry name" value="ABC_Carb_Monos_I"/>
    <property type="match status" value="1"/>
</dbReference>
<dbReference type="Gene3D" id="3.40.50.300">
    <property type="entry name" value="P-loop containing nucleotide triphosphate hydrolases"/>
    <property type="match status" value="2"/>
</dbReference>
<dbReference type="Pfam" id="PF00005">
    <property type="entry name" value="ABC_tran"/>
    <property type="match status" value="2"/>
</dbReference>
<evidence type="ECO:0000256" key="3">
    <source>
        <dbReference type="ARBA" id="ARBA00022475"/>
    </source>
</evidence>
<dbReference type="FunFam" id="3.40.50.300:FF:000127">
    <property type="entry name" value="Ribose import ATP-binding protein RbsA"/>
    <property type="match status" value="1"/>
</dbReference>
<dbReference type="InterPro" id="IPR003593">
    <property type="entry name" value="AAA+_ATPase"/>
</dbReference>
<name>A0A9D1I9Z9_9FIRM</name>
<dbReference type="PROSITE" id="PS50893">
    <property type="entry name" value="ABC_TRANSPORTER_2"/>
    <property type="match status" value="2"/>
</dbReference>
<dbReference type="PANTHER" id="PTHR43790">
    <property type="entry name" value="CARBOHYDRATE TRANSPORT ATP-BINDING PROTEIN MG119-RELATED"/>
    <property type="match status" value="1"/>
</dbReference>
<keyword evidence="2" id="KW-0813">Transport</keyword>
<dbReference type="InterPro" id="IPR027417">
    <property type="entry name" value="P-loop_NTPase"/>
</dbReference>
<keyword evidence="6" id="KW-0547">Nucleotide-binding</keyword>
<keyword evidence="7 11" id="KW-0067">ATP-binding</keyword>
<dbReference type="GO" id="GO:0005886">
    <property type="term" value="C:plasma membrane"/>
    <property type="evidence" value="ECO:0007669"/>
    <property type="project" value="UniProtKB-SubCell"/>
</dbReference>
<comment type="subcellular location">
    <subcellularLocation>
        <location evidence="1">Cell membrane</location>
        <topology evidence="1">Peripheral membrane protein</topology>
    </subcellularLocation>
</comment>
<dbReference type="EMBL" id="DVMU01000072">
    <property type="protein sequence ID" value="HIU33545.1"/>
    <property type="molecule type" value="Genomic_DNA"/>
</dbReference>
<evidence type="ECO:0000256" key="5">
    <source>
        <dbReference type="ARBA" id="ARBA00022737"/>
    </source>
</evidence>
<keyword evidence="3" id="KW-1003">Cell membrane</keyword>
<keyword evidence="8" id="KW-1278">Translocase</keyword>
<dbReference type="GO" id="GO:0005524">
    <property type="term" value="F:ATP binding"/>
    <property type="evidence" value="ECO:0007669"/>
    <property type="project" value="UniProtKB-KW"/>
</dbReference>
<dbReference type="SUPFAM" id="SSF52540">
    <property type="entry name" value="P-loop containing nucleoside triphosphate hydrolases"/>
    <property type="match status" value="2"/>
</dbReference>
<evidence type="ECO:0000313" key="11">
    <source>
        <dbReference type="EMBL" id="HIU33545.1"/>
    </source>
</evidence>
<evidence type="ECO:0000259" key="10">
    <source>
        <dbReference type="PROSITE" id="PS50893"/>
    </source>
</evidence>
<evidence type="ECO:0000256" key="4">
    <source>
        <dbReference type="ARBA" id="ARBA00022597"/>
    </source>
</evidence>
<evidence type="ECO:0000256" key="6">
    <source>
        <dbReference type="ARBA" id="ARBA00022741"/>
    </source>
</evidence>
<dbReference type="Proteomes" id="UP000824072">
    <property type="component" value="Unassembled WGS sequence"/>
</dbReference>
<keyword evidence="5" id="KW-0677">Repeat</keyword>
<gene>
    <name evidence="11" type="ORF">IAB02_03195</name>
</gene>
<organism evidence="11 12">
    <name type="scientific">Candidatus Pullichristensenella excrementigallinarum</name>
    <dbReference type="NCBI Taxonomy" id="2840907"/>
    <lineage>
        <taxon>Bacteria</taxon>
        <taxon>Bacillati</taxon>
        <taxon>Bacillota</taxon>
        <taxon>Clostridia</taxon>
        <taxon>Candidatus Pullichristensenella</taxon>
    </lineage>
</organism>
<dbReference type="InterPro" id="IPR017871">
    <property type="entry name" value="ABC_transporter-like_CS"/>
</dbReference>
<reference evidence="11" key="2">
    <citation type="journal article" date="2021" name="PeerJ">
        <title>Extensive microbial diversity within the chicken gut microbiome revealed by metagenomics and culture.</title>
        <authorList>
            <person name="Gilroy R."/>
            <person name="Ravi A."/>
            <person name="Getino M."/>
            <person name="Pursley I."/>
            <person name="Horton D.L."/>
            <person name="Alikhan N.F."/>
            <person name="Baker D."/>
            <person name="Gharbi K."/>
            <person name="Hall N."/>
            <person name="Watson M."/>
            <person name="Adriaenssens E.M."/>
            <person name="Foster-Nyarko E."/>
            <person name="Jarju S."/>
            <person name="Secka A."/>
            <person name="Antonio M."/>
            <person name="Oren A."/>
            <person name="Chaudhuri R.R."/>
            <person name="La Ragione R."/>
            <person name="Hildebrand F."/>
            <person name="Pallen M.J."/>
        </authorList>
    </citation>
    <scope>NUCLEOTIDE SEQUENCE</scope>
    <source>
        <strain evidence="11">ChiHcec3-11533</strain>
    </source>
</reference>
<reference evidence="11" key="1">
    <citation type="submission" date="2020-10" db="EMBL/GenBank/DDBJ databases">
        <authorList>
            <person name="Gilroy R."/>
        </authorList>
    </citation>
    <scope>NUCLEOTIDE SEQUENCE</scope>
    <source>
        <strain evidence="11">ChiHcec3-11533</strain>
    </source>
</reference>
<feature type="domain" description="ABC transporter" evidence="10">
    <location>
        <begin position="9"/>
        <end position="246"/>
    </location>
</feature>
<dbReference type="InterPro" id="IPR003439">
    <property type="entry name" value="ABC_transporter-like_ATP-bd"/>
</dbReference>
<dbReference type="PROSITE" id="PS00211">
    <property type="entry name" value="ABC_TRANSPORTER_1"/>
    <property type="match status" value="1"/>
</dbReference>
<proteinExistence type="predicted"/>
<dbReference type="AlphaFoldDB" id="A0A9D1I9Z9"/>
<evidence type="ECO:0000256" key="7">
    <source>
        <dbReference type="ARBA" id="ARBA00022840"/>
    </source>
</evidence>
<evidence type="ECO:0000256" key="8">
    <source>
        <dbReference type="ARBA" id="ARBA00022967"/>
    </source>
</evidence>
<dbReference type="InterPro" id="IPR050107">
    <property type="entry name" value="ABC_carbohydrate_import_ATPase"/>
</dbReference>
<sequence length="505" mass="56102">MDNQNNVIFSCEGISKTFGGVRALKNVRLEIRKGEVHALLGENGAGKSTLMKIVIGLYSADKGTMFFDGAPYVSANPAKAAEKGISMIHQELNVEPKLTIAENIFLHREDRVKGTMFLKKRLTNQKAQELLTRFGIPYSPKQEMGTLNIAQSQMIEIIRAVSSGAKMIIMDEPTSSLDSEETRKLFQIIRDLRSQGVSIIYISHRMEEIFEICDRVSVFRDGEYIITTDLDKTNKAELISHMVGHEVSNVFPKVDCPIGDVVLKVEGLTGKGFSDISFEVRAGEILGFSGLVGSGRSETMKAIFGLDPYTSGKVFLDGKEIHNRSSKQAIARGFAMVNEDRKEYGLCLFRPIRENVALPRLTRGPLLKWIRTRTESQDIRQITKKLSLKASSIEANVYSLSGGNQQKVVFSKWMLLNPKVLILDEPTRGVDVGAKAEIHTLVSQAAMEGMAVILVSSELPEIMGMSDRIIVYHEGRINGEVTREELLSETVTQENLLALAFGEKR</sequence>
<protein>
    <submittedName>
        <fullName evidence="11">Sugar ABC transporter ATP-binding protein</fullName>
    </submittedName>
</protein>
<dbReference type="GO" id="GO:0016887">
    <property type="term" value="F:ATP hydrolysis activity"/>
    <property type="evidence" value="ECO:0007669"/>
    <property type="project" value="InterPro"/>
</dbReference>
<evidence type="ECO:0000256" key="1">
    <source>
        <dbReference type="ARBA" id="ARBA00004202"/>
    </source>
</evidence>